<feature type="compositionally biased region" description="Basic and acidic residues" evidence="1">
    <location>
        <begin position="53"/>
        <end position="64"/>
    </location>
</feature>
<evidence type="ECO:0000256" key="1">
    <source>
        <dbReference type="SAM" id="MobiDB-lite"/>
    </source>
</evidence>
<protein>
    <submittedName>
        <fullName evidence="2">Uncharacterized protein</fullName>
    </submittedName>
</protein>
<comment type="caution">
    <text evidence="2">The sequence shown here is derived from an EMBL/GenBank/DDBJ whole genome shotgun (WGS) entry which is preliminary data.</text>
</comment>
<sequence>MPSPRAVFGRQPVRVVPPDSPVVGMGTKTKGFDRLATRWCPTILTRASMMTSTRDRGSRSRVEAVEAVEAVEGEQKQQKRDGGGSSSSSKKLPFVMELWHAHSR</sequence>
<feature type="region of interest" description="Disordered" evidence="1">
    <location>
        <begin position="50"/>
        <end position="94"/>
    </location>
</feature>
<organism evidence="2 3">
    <name type="scientific">Ophiocordyceps unilateralis</name>
    <name type="common">Zombie-ant fungus</name>
    <name type="synonym">Torrubia unilateralis</name>
    <dbReference type="NCBI Taxonomy" id="268505"/>
    <lineage>
        <taxon>Eukaryota</taxon>
        <taxon>Fungi</taxon>
        <taxon>Dikarya</taxon>
        <taxon>Ascomycota</taxon>
        <taxon>Pezizomycotina</taxon>
        <taxon>Sordariomycetes</taxon>
        <taxon>Hypocreomycetidae</taxon>
        <taxon>Hypocreales</taxon>
        <taxon>Ophiocordycipitaceae</taxon>
        <taxon>Ophiocordyceps</taxon>
    </lineage>
</organism>
<name>A0A2A9P341_OPHUN</name>
<reference evidence="2 3" key="2">
    <citation type="journal article" date="2017" name="Sci. Rep.">
        <title>Ant-infecting Ophiocordyceps genomes reveal a high diversity of potential behavioral manipulation genes and a possible major role for enterotoxins.</title>
        <authorList>
            <person name="de Bekker C."/>
            <person name="Ohm R.A."/>
            <person name="Evans H.C."/>
            <person name="Brachmann A."/>
            <person name="Hughes D.P."/>
        </authorList>
    </citation>
    <scope>NUCLEOTIDE SEQUENCE [LARGE SCALE GENOMIC DNA]</scope>
    <source>
        <strain evidence="2 3">SC16a</strain>
    </source>
</reference>
<accession>A0A2A9P341</accession>
<feature type="compositionally biased region" description="Basic and acidic residues" evidence="1">
    <location>
        <begin position="73"/>
        <end position="82"/>
    </location>
</feature>
<dbReference type="Proteomes" id="UP000037136">
    <property type="component" value="Unassembled WGS sequence"/>
</dbReference>
<dbReference type="AlphaFoldDB" id="A0A2A9P341"/>
<keyword evidence="3" id="KW-1185">Reference proteome</keyword>
<evidence type="ECO:0000313" key="3">
    <source>
        <dbReference type="Proteomes" id="UP000037136"/>
    </source>
</evidence>
<reference evidence="2 3" key="1">
    <citation type="journal article" date="2015" name="BMC Genomics">
        <title>Gene expression during zombie ant biting behavior reflects the complexity underlying fungal parasitic behavioral manipulation.</title>
        <authorList>
            <person name="de Bekker C."/>
            <person name="Ohm R.A."/>
            <person name="Loreto R.G."/>
            <person name="Sebastian A."/>
            <person name="Albert I."/>
            <person name="Merrow M."/>
            <person name="Brachmann A."/>
            <person name="Hughes D.P."/>
        </authorList>
    </citation>
    <scope>NUCLEOTIDE SEQUENCE [LARGE SCALE GENOMIC DNA]</scope>
    <source>
        <strain evidence="2 3">SC16a</strain>
    </source>
</reference>
<evidence type="ECO:0000313" key="2">
    <source>
        <dbReference type="EMBL" id="PFH55377.1"/>
    </source>
</evidence>
<dbReference type="EMBL" id="LAZP02000960">
    <property type="protein sequence ID" value="PFH55377.1"/>
    <property type="molecule type" value="Genomic_DNA"/>
</dbReference>
<proteinExistence type="predicted"/>
<gene>
    <name evidence="2" type="ORF">XA68_18470</name>
</gene>